<feature type="coiled-coil region" evidence="4">
    <location>
        <begin position="102"/>
        <end position="154"/>
    </location>
</feature>
<evidence type="ECO:0000259" key="5">
    <source>
        <dbReference type="SMART" id="SM00249"/>
    </source>
</evidence>
<gene>
    <name evidence="6" type="ORF">g.23062</name>
</gene>
<keyword evidence="2" id="KW-0863">Zinc-finger</keyword>
<keyword evidence="1" id="KW-0479">Metal-binding</keyword>
<evidence type="ECO:0000313" key="6">
    <source>
        <dbReference type="EMBL" id="JAS81408.1"/>
    </source>
</evidence>
<protein>
    <recommendedName>
        <fullName evidence="5">Zinc finger PHD-type domain-containing protein</fullName>
    </recommendedName>
</protein>
<feature type="non-terminal residue" evidence="6">
    <location>
        <position position="154"/>
    </location>
</feature>
<dbReference type="InterPro" id="IPR019786">
    <property type="entry name" value="Zinc_finger_PHD-type_CS"/>
</dbReference>
<dbReference type="AlphaFoldDB" id="A0A1B6I399"/>
<evidence type="ECO:0000256" key="2">
    <source>
        <dbReference type="ARBA" id="ARBA00022771"/>
    </source>
</evidence>
<dbReference type="PROSITE" id="PS01359">
    <property type="entry name" value="ZF_PHD_1"/>
    <property type="match status" value="1"/>
</dbReference>
<dbReference type="Gene3D" id="3.30.40.10">
    <property type="entry name" value="Zinc/RING finger domain, C3HC4 (zinc finger)"/>
    <property type="match status" value="1"/>
</dbReference>
<sequence length="154" mass="18208">MASVNVRCTMCLDKFVDSETRIACYKCQGVFHLVCVNLPESVYNGLTELSLKIWTCVPCRFEEEKHFGTCLEENDTNWPHKVSQRVAMWEKKVMEERTSQIFKGIQKKKLEAAKEAEEADEKREQLWKEQEKKAKEAEQKIREIARLAREEHRR</sequence>
<dbReference type="InterPro" id="IPR001965">
    <property type="entry name" value="Znf_PHD"/>
</dbReference>
<accession>A0A1B6I399</accession>
<keyword evidence="4" id="KW-0175">Coiled coil</keyword>
<name>A0A1B6I399_9HEMI</name>
<evidence type="ECO:0000256" key="1">
    <source>
        <dbReference type="ARBA" id="ARBA00022723"/>
    </source>
</evidence>
<dbReference type="GO" id="GO:0008270">
    <property type="term" value="F:zinc ion binding"/>
    <property type="evidence" value="ECO:0007669"/>
    <property type="project" value="UniProtKB-KW"/>
</dbReference>
<organism evidence="6">
    <name type="scientific">Homalodisca liturata</name>
    <dbReference type="NCBI Taxonomy" id="320908"/>
    <lineage>
        <taxon>Eukaryota</taxon>
        <taxon>Metazoa</taxon>
        <taxon>Ecdysozoa</taxon>
        <taxon>Arthropoda</taxon>
        <taxon>Hexapoda</taxon>
        <taxon>Insecta</taxon>
        <taxon>Pterygota</taxon>
        <taxon>Neoptera</taxon>
        <taxon>Paraneoptera</taxon>
        <taxon>Hemiptera</taxon>
        <taxon>Auchenorrhyncha</taxon>
        <taxon>Membracoidea</taxon>
        <taxon>Cicadellidae</taxon>
        <taxon>Cicadellinae</taxon>
        <taxon>Proconiini</taxon>
        <taxon>Homalodisca</taxon>
    </lineage>
</organism>
<keyword evidence="3" id="KW-0862">Zinc</keyword>
<dbReference type="InterPro" id="IPR011011">
    <property type="entry name" value="Znf_FYVE_PHD"/>
</dbReference>
<reference evidence="6" key="1">
    <citation type="submission" date="2015-11" db="EMBL/GenBank/DDBJ databases">
        <title>De novo transcriptome assembly of four potential Pierce s Disease insect vectors from Arizona vineyards.</title>
        <authorList>
            <person name="Tassone E.E."/>
        </authorList>
    </citation>
    <scope>NUCLEOTIDE SEQUENCE</scope>
</reference>
<dbReference type="SMART" id="SM00249">
    <property type="entry name" value="PHD"/>
    <property type="match status" value="1"/>
</dbReference>
<dbReference type="SUPFAM" id="SSF57903">
    <property type="entry name" value="FYVE/PHD zinc finger"/>
    <property type="match status" value="1"/>
</dbReference>
<dbReference type="EMBL" id="GECU01026298">
    <property type="protein sequence ID" value="JAS81408.1"/>
    <property type="molecule type" value="Transcribed_RNA"/>
</dbReference>
<proteinExistence type="predicted"/>
<feature type="domain" description="Zinc finger PHD-type" evidence="5">
    <location>
        <begin position="7"/>
        <end position="60"/>
    </location>
</feature>
<evidence type="ECO:0000256" key="4">
    <source>
        <dbReference type="SAM" id="Coils"/>
    </source>
</evidence>
<dbReference type="InterPro" id="IPR013083">
    <property type="entry name" value="Znf_RING/FYVE/PHD"/>
</dbReference>
<evidence type="ECO:0000256" key="3">
    <source>
        <dbReference type="ARBA" id="ARBA00022833"/>
    </source>
</evidence>